<reference evidence="1 2" key="1">
    <citation type="journal article" date="2018" name="Front. Plant Sci.">
        <title>Red Clover (Trifolium pratense) and Zigzag Clover (T. medium) - A Picture of Genomic Similarities and Differences.</title>
        <authorList>
            <person name="Dluhosova J."/>
            <person name="Istvanek J."/>
            <person name="Nedelnik J."/>
            <person name="Repkova J."/>
        </authorList>
    </citation>
    <scope>NUCLEOTIDE SEQUENCE [LARGE SCALE GENOMIC DNA]</scope>
    <source>
        <strain evidence="2">cv. 10/8</strain>
        <tissue evidence="1">Leaf</tissue>
    </source>
</reference>
<dbReference type="GO" id="GO:0016829">
    <property type="term" value="F:lyase activity"/>
    <property type="evidence" value="ECO:0007669"/>
    <property type="project" value="UniProtKB-KW"/>
</dbReference>
<organism evidence="1 2">
    <name type="scientific">Trifolium medium</name>
    <dbReference type="NCBI Taxonomy" id="97028"/>
    <lineage>
        <taxon>Eukaryota</taxon>
        <taxon>Viridiplantae</taxon>
        <taxon>Streptophyta</taxon>
        <taxon>Embryophyta</taxon>
        <taxon>Tracheophyta</taxon>
        <taxon>Spermatophyta</taxon>
        <taxon>Magnoliopsida</taxon>
        <taxon>eudicotyledons</taxon>
        <taxon>Gunneridae</taxon>
        <taxon>Pentapetalae</taxon>
        <taxon>rosids</taxon>
        <taxon>fabids</taxon>
        <taxon>Fabales</taxon>
        <taxon>Fabaceae</taxon>
        <taxon>Papilionoideae</taxon>
        <taxon>50 kb inversion clade</taxon>
        <taxon>NPAAA clade</taxon>
        <taxon>Hologalegina</taxon>
        <taxon>IRL clade</taxon>
        <taxon>Trifolieae</taxon>
        <taxon>Trifolium</taxon>
    </lineage>
</organism>
<sequence>MCNSQTSEDRLPFFMEEDLKDFSKDELLSVDSEGRCIVTDHGHF</sequence>
<accession>A0A392RIG6</accession>
<evidence type="ECO:0000313" key="1">
    <source>
        <dbReference type="EMBL" id="MCI36383.1"/>
    </source>
</evidence>
<dbReference type="EMBL" id="LXQA010233251">
    <property type="protein sequence ID" value="MCI36383.1"/>
    <property type="molecule type" value="Genomic_DNA"/>
</dbReference>
<protein>
    <submittedName>
        <fullName evidence="1">DNA-(Apurinic or apyrimidinic site) lyase 2-like</fullName>
    </submittedName>
</protein>
<keyword evidence="2" id="KW-1185">Reference proteome</keyword>
<evidence type="ECO:0000313" key="2">
    <source>
        <dbReference type="Proteomes" id="UP000265520"/>
    </source>
</evidence>
<dbReference type="Proteomes" id="UP000265520">
    <property type="component" value="Unassembled WGS sequence"/>
</dbReference>
<keyword evidence="1" id="KW-0456">Lyase</keyword>
<dbReference type="AlphaFoldDB" id="A0A392RIG6"/>
<feature type="non-terminal residue" evidence="1">
    <location>
        <position position="44"/>
    </location>
</feature>
<name>A0A392RIG6_9FABA</name>
<proteinExistence type="predicted"/>
<comment type="caution">
    <text evidence="1">The sequence shown here is derived from an EMBL/GenBank/DDBJ whole genome shotgun (WGS) entry which is preliminary data.</text>
</comment>